<dbReference type="Gene3D" id="2.60.120.1440">
    <property type="match status" value="1"/>
</dbReference>
<dbReference type="InterPro" id="IPR032508">
    <property type="entry name" value="FecR_C"/>
</dbReference>
<gene>
    <name evidence="4" type="ORF">CCY01nite_38460</name>
</gene>
<keyword evidence="1" id="KW-0472">Membrane</keyword>
<proteinExistence type="predicted"/>
<comment type="caution">
    <text evidence="4">The sequence shown here is derived from an EMBL/GenBank/DDBJ whole genome shotgun (WGS) entry which is preliminary data.</text>
</comment>
<dbReference type="Gene3D" id="3.55.50.30">
    <property type="match status" value="1"/>
</dbReference>
<organism evidence="4 5">
    <name type="scientific">Chitinophaga cymbidii</name>
    <dbReference type="NCBI Taxonomy" id="1096750"/>
    <lineage>
        <taxon>Bacteria</taxon>
        <taxon>Pseudomonadati</taxon>
        <taxon>Bacteroidota</taxon>
        <taxon>Chitinophagia</taxon>
        <taxon>Chitinophagales</taxon>
        <taxon>Chitinophagaceae</taxon>
        <taxon>Chitinophaga</taxon>
    </lineage>
</organism>
<dbReference type="EMBL" id="BKAU01000005">
    <property type="protein sequence ID" value="GEP97586.1"/>
    <property type="molecule type" value="Genomic_DNA"/>
</dbReference>
<keyword evidence="1" id="KW-0812">Transmembrane</keyword>
<dbReference type="PIRSF" id="PIRSF018266">
    <property type="entry name" value="FecR"/>
    <property type="match status" value="1"/>
</dbReference>
<evidence type="ECO:0000256" key="1">
    <source>
        <dbReference type="SAM" id="Phobius"/>
    </source>
</evidence>
<feature type="domain" description="Protein FecR C-terminal" evidence="3">
    <location>
        <begin position="257"/>
        <end position="323"/>
    </location>
</feature>
<sequence length="327" mass="36441">MKSEIPHRLIEKYLRQACTPEEEQALYNWYDAMGTGESLDEILPPSSQQALKDRMRNRIRMNISEAEQRSTKRRTVIRRLAYTLSGAAAIFALVFGMRALLQNETQAPGSGIRGEIAVSNTTTGMHKQLLPDSSVVWLSPDSRLEYSQQFSGDSRQVRLTGEAFFQVREDARRPFIIHSNGIITKVLGTSFRIRSFNQSATEVAVATGKVSVAIEGNKRSEKIVLPDQHITYQPGDQQLAVDSSAASAMLIWQKAGLSFTNTPVSEVIKALNSQFGVQISLKDESTAGYSLNADFTNQNLPDILEMMQTSLNITYELQGDKIIFSKK</sequence>
<dbReference type="GO" id="GO:0016989">
    <property type="term" value="F:sigma factor antagonist activity"/>
    <property type="evidence" value="ECO:0007669"/>
    <property type="project" value="TreeGrafter"/>
</dbReference>
<dbReference type="Proteomes" id="UP000321436">
    <property type="component" value="Unassembled WGS sequence"/>
</dbReference>
<evidence type="ECO:0000259" key="3">
    <source>
        <dbReference type="Pfam" id="PF16344"/>
    </source>
</evidence>
<reference evidence="4 5" key="1">
    <citation type="submission" date="2019-07" db="EMBL/GenBank/DDBJ databases">
        <title>Whole genome shotgun sequence of Chitinophaga cymbidii NBRC 109752.</title>
        <authorList>
            <person name="Hosoyama A."/>
            <person name="Uohara A."/>
            <person name="Ohji S."/>
            <person name="Ichikawa N."/>
        </authorList>
    </citation>
    <scope>NUCLEOTIDE SEQUENCE [LARGE SCALE GENOMIC DNA]</scope>
    <source>
        <strain evidence="4 5">NBRC 109752</strain>
    </source>
</reference>
<accession>A0A512RPG4</accession>
<dbReference type="Pfam" id="PF16344">
    <property type="entry name" value="FecR_C"/>
    <property type="match status" value="1"/>
</dbReference>
<evidence type="ECO:0000313" key="4">
    <source>
        <dbReference type="EMBL" id="GEP97586.1"/>
    </source>
</evidence>
<dbReference type="PANTHER" id="PTHR30273">
    <property type="entry name" value="PERIPLASMIC SIGNAL SENSOR AND SIGMA FACTOR ACTIVATOR FECR-RELATED"/>
    <property type="match status" value="1"/>
</dbReference>
<keyword evidence="1" id="KW-1133">Transmembrane helix</keyword>
<name>A0A512RPG4_9BACT</name>
<dbReference type="PANTHER" id="PTHR30273:SF2">
    <property type="entry name" value="PROTEIN FECR"/>
    <property type="match status" value="1"/>
</dbReference>
<evidence type="ECO:0000259" key="2">
    <source>
        <dbReference type="Pfam" id="PF04773"/>
    </source>
</evidence>
<evidence type="ECO:0000313" key="5">
    <source>
        <dbReference type="Proteomes" id="UP000321436"/>
    </source>
</evidence>
<dbReference type="OrthoDB" id="645173at2"/>
<dbReference type="RefSeq" id="WP_146865317.1">
    <property type="nucleotide sequence ID" value="NZ_BKAU01000005.1"/>
</dbReference>
<dbReference type="Pfam" id="PF04773">
    <property type="entry name" value="FecR"/>
    <property type="match status" value="1"/>
</dbReference>
<dbReference type="InterPro" id="IPR006860">
    <property type="entry name" value="FecR"/>
</dbReference>
<protein>
    <submittedName>
        <fullName evidence="4">Anti-sigma factor</fullName>
    </submittedName>
</protein>
<feature type="transmembrane region" description="Helical" evidence="1">
    <location>
        <begin position="80"/>
        <end position="101"/>
    </location>
</feature>
<dbReference type="InterPro" id="IPR012373">
    <property type="entry name" value="Ferrdict_sens_TM"/>
</dbReference>
<keyword evidence="5" id="KW-1185">Reference proteome</keyword>
<dbReference type="AlphaFoldDB" id="A0A512RPG4"/>
<feature type="domain" description="FecR protein" evidence="2">
    <location>
        <begin position="122"/>
        <end position="210"/>
    </location>
</feature>